<name>A0A9P0IQA3_9DIPT</name>
<keyword evidence="2" id="KW-1185">Reference proteome</keyword>
<protein>
    <submittedName>
        <fullName evidence="1">Uncharacterized protein</fullName>
    </submittedName>
</protein>
<dbReference type="Pfam" id="PF15008">
    <property type="entry name" value="DUF4518"/>
    <property type="match status" value="2"/>
</dbReference>
<dbReference type="PANTHER" id="PTHR21084">
    <property type="entry name" value="DENSE INCISORS"/>
    <property type="match status" value="1"/>
</dbReference>
<dbReference type="Proteomes" id="UP001153620">
    <property type="component" value="Chromosome 1"/>
</dbReference>
<dbReference type="EMBL" id="OU895877">
    <property type="protein sequence ID" value="CAH1713901.1"/>
    <property type="molecule type" value="Genomic_DNA"/>
</dbReference>
<dbReference type="PANTHER" id="PTHR21084:SF1">
    <property type="entry name" value="DENSE INCISORS"/>
    <property type="match status" value="1"/>
</dbReference>
<gene>
    <name evidence="1" type="ORF">CHIRRI_LOCUS3195</name>
</gene>
<accession>A0A9P0IQA3</accession>
<reference evidence="1" key="1">
    <citation type="submission" date="2022-01" db="EMBL/GenBank/DDBJ databases">
        <authorList>
            <person name="King R."/>
        </authorList>
    </citation>
    <scope>NUCLEOTIDE SEQUENCE</scope>
</reference>
<sequence>MSAISEYEGNKILEFFKSNPDNEKKLISIAKTITKNTLTHLSTNDAYKIVILHSESVSSILNRKTVSKEMLLKYLTDSNIPVTNNFTKSTLVEQVIEYWKNLENGVKYSPVSSIQQPEPLSQQQPQQIYPQHHITYSTDHLARPTENFPINVMSRNFCSWFYKNFNEFTIQPNDFWSDCTIHVQMIDRNGDLKEDSTITARLVLNLLYSIKSQFNFYFNPNLSYEGTRGKYVILNLKLSSSLLTFLIYLRMDLHGLVLILCCGTLHSHESVADGVFESVFGLMRDPFSENNWKIKNIKLKLQSSIGISHKAPELQNCPSLQQFLALPECEETL</sequence>
<organism evidence="1 2">
    <name type="scientific">Chironomus riparius</name>
    <dbReference type="NCBI Taxonomy" id="315576"/>
    <lineage>
        <taxon>Eukaryota</taxon>
        <taxon>Metazoa</taxon>
        <taxon>Ecdysozoa</taxon>
        <taxon>Arthropoda</taxon>
        <taxon>Hexapoda</taxon>
        <taxon>Insecta</taxon>
        <taxon>Pterygota</taxon>
        <taxon>Neoptera</taxon>
        <taxon>Endopterygota</taxon>
        <taxon>Diptera</taxon>
        <taxon>Nematocera</taxon>
        <taxon>Chironomoidea</taxon>
        <taxon>Chironomidae</taxon>
        <taxon>Chironominae</taxon>
        <taxon>Chironomus</taxon>
    </lineage>
</organism>
<proteinExistence type="predicted"/>
<reference evidence="1" key="2">
    <citation type="submission" date="2022-10" db="EMBL/GenBank/DDBJ databases">
        <authorList>
            <consortium name="ENA_rothamsted_submissions"/>
            <consortium name="culmorum"/>
            <person name="King R."/>
        </authorList>
    </citation>
    <scope>NUCLEOTIDE SEQUENCE</scope>
</reference>
<dbReference type="OrthoDB" id="6629557at2759"/>
<evidence type="ECO:0000313" key="1">
    <source>
        <dbReference type="EMBL" id="CAH1713901.1"/>
    </source>
</evidence>
<evidence type="ECO:0000313" key="2">
    <source>
        <dbReference type="Proteomes" id="UP001153620"/>
    </source>
</evidence>
<dbReference type="AlphaFoldDB" id="A0A9P0IQA3"/>
<dbReference type="InterPro" id="IPR026698">
    <property type="entry name" value="UPF_C3orf38"/>
</dbReference>